<dbReference type="RefSeq" id="WP_142709272.1">
    <property type="nucleotide sequence ID" value="NZ_VIRS01000043.1"/>
</dbReference>
<evidence type="ECO:0000256" key="1">
    <source>
        <dbReference type="ARBA" id="ARBA00004141"/>
    </source>
</evidence>
<dbReference type="InterPro" id="IPR051401">
    <property type="entry name" value="GtrA_CellWall_Glycosyl"/>
</dbReference>
<accession>A0A545AHZ9</accession>
<keyword evidence="3 6" id="KW-0812">Transmembrane</keyword>
<feature type="transmembrane region" description="Helical" evidence="6">
    <location>
        <begin position="114"/>
        <end position="134"/>
    </location>
</feature>
<dbReference type="OrthoDB" id="9807815at2"/>
<organism evidence="8 9">
    <name type="scientific">Cryptosporangium phraense</name>
    <dbReference type="NCBI Taxonomy" id="2593070"/>
    <lineage>
        <taxon>Bacteria</taxon>
        <taxon>Bacillati</taxon>
        <taxon>Actinomycetota</taxon>
        <taxon>Actinomycetes</taxon>
        <taxon>Cryptosporangiales</taxon>
        <taxon>Cryptosporangiaceae</taxon>
        <taxon>Cryptosporangium</taxon>
    </lineage>
</organism>
<keyword evidence="9" id="KW-1185">Reference proteome</keyword>
<proteinExistence type="inferred from homology"/>
<dbReference type="Pfam" id="PF04138">
    <property type="entry name" value="GtrA_DPMS_TM"/>
    <property type="match status" value="1"/>
</dbReference>
<evidence type="ECO:0000256" key="6">
    <source>
        <dbReference type="SAM" id="Phobius"/>
    </source>
</evidence>
<feature type="transmembrane region" description="Helical" evidence="6">
    <location>
        <begin position="53"/>
        <end position="71"/>
    </location>
</feature>
<comment type="caution">
    <text evidence="8">The sequence shown here is derived from an EMBL/GenBank/DDBJ whole genome shotgun (WGS) entry which is preliminary data.</text>
</comment>
<dbReference type="InParanoid" id="A0A545AHZ9"/>
<dbReference type="EMBL" id="VIRS01000043">
    <property type="protein sequence ID" value="TQS40315.1"/>
    <property type="molecule type" value="Genomic_DNA"/>
</dbReference>
<evidence type="ECO:0000256" key="2">
    <source>
        <dbReference type="ARBA" id="ARBA00009399"/>
    </source>
</evidence>
<protein>
    <submittedName>
        <fullName evidence="8">GtrA family protein</fullName>
    </submittedName>
</protein>
<comment type="similarity">
    <text evidence="2">Belongs to the GtrA family.</text>
</comment>
<evidence type="ECO:0000259" key="7">
    <source>
        <dbReference type="Pfam" id="PF04138"/>
    </source>
</evidence>
<sequence length="145" mass="15263">MTAVVQRPPSRQRRWVQLARFGAVGGVCAVVDLGVFNLLHFGVGIGPLTSKTLAVGVATLASYAGNHVWTFSPGRAARHHRDLPVFAALNGAGLLIALAVLALVRYGAGVTSPLALNVVGNGGGIALATVFRFWSYRRWVFRAGA</sequence>
<evidence type="ECO:0000313" key="9">
    <source>
        <dbReference type="Proteomes" id="UP000317982"/>
    </source>
</evidence>
<comment type="subcellular location">
    <subcellularLocation>
        <location evidence="1">Membrane</location>
        <topology evidence="1">Multi-pass membrane protein</topology>
    </subcellularLocation>
</comment>
<keyword evidence="5 6" id="KW-0472">Membrane</keyword>
<dbReference type="GO" id="GO:0000271">
    <property type="term" value="P:polysaccharide biosynthetic process"/>
    <property type="evidence" value="ECO:0007669"/>
    <property type="project" value="InterPro"/>
</dbReference>
<dbReference type="PANTHER" id="PTHR38459:SF1">
    <property type="entry name" value="PROPHAGE BACTOPRENOL-LINKED GLUCOSE TRANSLOCASE HOMOLOG"/>
    <property type="match status" value="1"/>
</dbReference>
<evidence type="ECO:0000256" key="5">
    <source>
        <dbReference type="ARBA" id="ARBA00023136"/>
    </source>
</evidence>
<dbReference type="PANTHER" id="PTHR38459">
    <property type="entry name" value="PROPHAGE BACTOPRENOL-LINKED GLUCOSE TRANSLOCASE HOMOLOG"/>
    <property type="match status" value="1"/>
</dbReference>
<dbReference type="InterPro" id="IPR007267">
    <property type="entry name" value="GtrA_DPMS_TM"/>
</dbReference>
<reference evidence="8 9" key="1">
    <citation type="submission" date="2019-07" db="EMBL/GenBank/DDBJ databases">
        <title>Cryptosporangium phraense sp. nov., isolated from plant litter.</title>
        <authorList>
            <person name="Suriyachadkun C."/>
        </authorList>
    </citation>
    <scope>NUCLEOTIDE SEQUENCE [LARGE SCALE GENOMIC DNA]</scope>
    <source>
        <strain evidence="8 9">A-T 5661</strain>
    </source>
</reference>
<evidence type="ECO:0000256" key="4">
    <source>
        <dbReference type="ARBA" id="ARBA00022989"/>
    </source>
</evidence>
<evidence type="ECO:0000313" key="8">
    <source>
        <dbReference type="EMBL" id="TQS40315.1"/>
    </source>
</evidence>
<name>A0A545AHZ9_9ACTN</name>
<feature type="domain" description="GtrA/DPMS transmembrane" evidence="7">
    <location>
        <begin position="20"/>
        <end position="141"/>
    </location>
</feature>
<evidence type="ECO:0000256" key="3">
    <source>
        <dbReference type="ARBA" id="ARBA00022692"/>
    </source>
</evidence>
<dbReference type="AlphaFoldDB" id="A0A545AHZ9"/>
<feature type="transmembrane region" description="Helical" evidence="6">
    <location>
        <begin position="21"/>
        <end position="41"/>
    </location>
</feature>
<keyword evidence="4 6" id="KW-1133">Transmembrane helix</keyword>
<feature type="transmembrane region" description="Helical" evidence="6">
    <location>
        <begin position="83"/>
        <end position="108"/>
    </location>
</feature>
<dbReference type="Proteomes" id="UP000317982">
    <property type="component" value="Unassembled WGS sequence"/>
</dbReference>
<dbReference type="GO" id="GO:0005886">
    <property type="term" value="C:plasma membrane"/>
    <property type="evidence" value="ECO:0007669"/>
    <property type="project" value="TreeGrafter"/>
</dbReference>
<gene>
    <name evidence="8" type="ORF">FL583_35455</name>
</gene>